<name>A0A1M5DE72_9BACT</name>
<dbReference type="PANTHER" id="PTHR43194">
    <property type="entry name" value="HYDROLASE ALPHA/BETA FOLD FAMILY"/>
    <property type="match status" value="1"/>
</dbReference>
<accession>A0A1M5DE72</accession>
<evidence type="ECO:0008006" key="4">
    <source>
        <dbReference type="Google" id="ProtNLM"/>
    </source>
</evidence>
<keyword evidence="1" id="KW-0472">Membrane</keyword>
<sequence>MKYSHREYFFNKCSWYGILYITFLLVIIAPLGVNAQEAKTKKPLIIKEQGSFAAGGTVKTSPGTFDPIEHGAFNPADQPTEGQSLHGDHAFVFYQVPTNPRTLPLVFWHGYGQSMKTWQTTPDGREGFQSIFLRRGYPVYLIDQPRRGLAGRSTEPTTISAATDDQLWFGIFRLGIGTEFYPGVQFSKDPEALDQFFRQMTPDTGPLDIEVNFGAVSALFDKIGSGVLVTHSHSGGQGWLTALENNNIKGIVSYEPGSNFVFPEGEVPDPISYVGGQLSARGVPMSEFERLTEIPIAIYYGDYIPDEPSKYPGEEQWRAALSMAEQWRDTVNKHGGDVTLVHLPDVGIKGNTHFPMSDLNNAKIADLLSDWLEEKNLD</sequence>
<gene>
    <name evidence="2" type="ORF">SAMN05443144_11186</name>
</gene>
<proteinExistence type="predicted"/>
<keyword evidence="3" id="KW-1185">Reference proteome</keyword>
<dbReference type="Gene3D" id="3.40.50.1820">
    <property type="entry name" value="alpha/beta hydrolase"/>
    <property type="match status" value="1"/>
</dbReference>
<evidence type="ECO:0000313" key="2">
    <source>
        <dbReference type="EMBL" id="SHF65181.1"/>
    </source>
</evidence>
<dbReference type="PANTHER" id="PTHR43194:SF4">
    <property type="entry name" value="AB HYDROLASE-1 DOMAIN-CONTAINING PROTEIN"/>
    <property type="match status" value="1"/>
</dbReference>
<evidence type="ECO:0000256" key="1">
    <source>
        <dbReference type="SAM" id="Phobius"/>
    </source>
</evidence>
<dbReference type="Proteomes" id="UP000184041">
    <property type="component" value="Unassembled WGS sequence"/>
</dbReference>
<keyword evidence="1" id="KW-1133">Transmembrane helix</keyword>
<feature type="transmembrane region" description="Helical" evidence="1">
    <location>
        <begin position="15"/>
        <end position="33"/>
    </location>
</feature>
<dbReference type="AlphaFoldDB" id="A0A1M5DE72"/>
<dbReference type="SUPFAM" id="SSF53474">
    <property type="entry name" value="alpha/beta-Hydrolases"/>
    <property type="match status" value="1"/>
</dbReference>
<dbReference type="CDD" id="cd12810">
    <property type="entry name" value="Esterase_713_like-3"/>
    <property type="match status" value="1"/>
</dbReference>
<organism evidence="2 3">
    <name type="scientific">Fodinibius roseus</name>
    <dbReference type="NCBI Taxonomy" id="1194090"/>
    <lineage>
        <taxon>Bacteria</taxon>
        <taxon>Pseudomonadati</taxon>
        <taxon>Balneolota</taxon>
        <taxon>Balneolia</taxon>
        <taxon>Balneolales</taxon>
        <taxon>Balneolaceae</taxon>
        <taxon>Fodinibius</taxon>
    </lineage>
</organism>
<protein>
    <recommendedName>
        <fullName evidence="4">Alpha/beta hydrolase family protein</fullName>
    </recommendedName>
</protein>
<evidence type="ECO:0000313" key="3">
    <source>
        <dbReference type="Proteomes" id="UP000184041"/>
    </source>
</evidence>
<dbReference type="InterPro" id="IPR050228">
    <property type="entry name" value="Carboxylesterase_BioH"/>
</dbReference>
<reference evidence="2 3" key="1">
    <citation type="submission" date="2016-11" db="EMBL/GenBank/DDBJ databases">
        <authorList>
            <person name="Jaros S."/>
            <person name="Januszkiewicz K."/>
            <person name="Wedrychowicz H."/>
        </authorList>
    </citation>
    <scope>NUCLEOTIDE SEQUENCE [LARGE SCALE GENOMIC DNA]</scope>
    <source>
        <strain evidence="2 3">DSM 21986</strain>
    </source>
</reference>
<dbReference type="InterPro" id="IPR029058">
    <property type="entry name" value="AB_hydrolase_fold"/>
</dbReference>
<dbReference type="EMBL" id="FQUS01000011">
    <property type="protein sequence ID" value="SHF65181.1"/>
    <property type="molecule type" value="Genomic_DNA"/>
</dbReference>
<dbReference type="RefSeq" id="WP_073064112.1">
    <property type="nucleotide sequence ID" value="NZ_FQUS01000011.1"/>
</dbReference>
<dbReference type="STRING" id="1194090.SAMN05443144_11186"/>
<keyword evidence="1" id="KW-0812">Transmembrane</keyword>